<reference evidence="2 3" key="1">
    <citation type="submission" date="2018-12" db="EMBL/GenBank/DDBJ databases">
        <authorList>
            <person name="Grouzdev D.S."/>
            <person name="Krutkina M.S."/>
        </authorList>
    </citation>
    <scope>NUCLEOTIDE SEQUENCE [LARGE SCALE GENOMIC DNA]</scope>
    <source>
        <strain evidence="2 3">RmlP026</strain>
    </source>
</reference>
<reference evidence="2 3" key="2">
    <citation type="submission" date="2019-02" db="EMBL/GenBank/DDBJ databases">
        <title>'Lichenibacterium ramalinii' gen. nov. sp. nov., 'Lichenibacterium minor' gen. nov. sp. nov.</title>
        <authorList>
            <person name="Pankratov T."/>
        </authorList>
    </citation>
    <scope>NUCLEOTIDE SEQUENCE [LARGE SCALE GENOMIC DNA]</scope>
    <source>
        <strain evidence="2 3">RmlP026</strain>
    </source>
</reference>
<feature type="compositionally biased region" description="Low complexity" evidence="1">
    <location>
        <begin position="793"/>
        <end position="812"/>
    </location>
</feature>
<name>A0A4Q2U4B9_9HYPH</name>
<gene>
    <name evidence="2" type="ORF">D3273_13415</name>
</gene>
<feature type="region of interest" description="Disordered" evidence="1">
    <location>
        <begin position="418"/>
        <end position="439"/>
    </location>
</feature>
<dbReference type="EMBL" id="QYBB01000014">
    <property type="protein sequence ID" value="RYC31383.1"/>
    <property type="molecule type" value="Genomic_DNA"/>
</dbReference>
<keyword evidence="3" id="KW-1185">Reference proteome</keyword>
<feature type="region of interest" description="Disordered" evidence="1">
    <location>
        <begin position="109"/>
        <end position="132"/>
    </location>
</feature>
<dbReference type="OrthoDB" id="7903479at2"/>
<sequence>MPYADTLNALGSDALAPPPGAMAPPADNPAPDAVPAPRSPSAYQGTLDALNAALAPDRGSAPGGDGAPSTLTAEQGSTYGHTLVALNMALSAPAGTRIVMGAAPPVSAGLTPRGATQPDPDSVPPSARLGGGAARDAFDLQAPDADASGGARPLTIRAGQADAPNPDGQLANAPGDGWAAGAAKGAATGVIKGAGDAVGFVGGLGGLADYLIARGESAITGKPVDQVQAAHAARRKAVEADMDSTPLGRLAVATDPTNLLPAPDDVSGPILAKTGAYTPTSEPGRLAQAGVEAAVGAFGPGGGMVSPGTAGRAVAGALARQAPAMAAAGAASQGAVDATGSPLAGLAAGLVVPAAGEAVGAGVRGAAKLAGPVAGGSKLLNAAPVVGPALQAGREAAVAGKILGQSSDPAALRAWAAGHPDAPEVPNSPRTLAGSVGNDPGLFQAEKDARNVNNARPTATVTVDGQSYGGQSFNGIDRAQSDAQVGALQGGRQDADVFRPGAMIRQRMDAIDAAAQQAEDRLNAAHADAVSGVQFAGQGFAADQQSGLAQRTADRQQASADFADQTRAGLADRTADRVQGAADDKAQAQSDRDDAHQQLVQSFADARDRQLGVAQSAAAPLGEPVNGEDLGSTLRGAVEQVRSGAKDLHRDLYKAVDPDGTLALVATPVGDKAGAIMDGLRANGAELSPAEAPLFRRAAALPDVATYGTLHALDTDLSAAMSTERRTAGETSAWGRLSALKGSVKSAMTNAANNKAAHEARMVAAGRMAPEDTIAARLRADTDEWDTAAQQPTSRAATGTGDSTSSGTGALGFSRSLGAEVSNGGGPRNAARDPGLSGPRGDAPAPTEVGIGPRPDAPGFDPDGMRAPPRPDVPRPQDLRAFVKSRGGMRDDGGDLASMGLHELIGRGARAVSPDRMREAAAEAGYLGADTVRAMRETHPNDLLDALSGDRPVHSVSDEDAAAAWQAHDEARERYDAARGEFGTRSKFGVVPERTPMSAYSRDDVEGPSGMPLQSPANSGLQPNFGPEAAGRLRAANAAYAEYAKTYKNPTVGPGLRTVGYSGQYQRGDAAFIKGAVKPGPEGYENARAYLRAAQNDPDAVEAMHDAVLNPLRRAALGPGFLPPAALANWKSSYGPALRALDEVTPGFSRRFDDAGKATQELLDMGAEHKTAIATARGEAARQAIVDNAARKAQLGQANATDKVTVADLLAERAANDKAATQADKASTAGALSDRAASDRAAVAGSRDGRDAGISAARGIVRDAKATPAAQFAKGGGTGVASTEVENAVGSFLKTGTTGATRLRGLVQSVQSDPEALAGLQKAGTDWIVRNHTNADGTLSGAKLISFVKQNGDSLRELYPHDQVSMMGAVARDAEAGARWRTTTAIKGGSDSVKNLLAAASENGQGHHTTLGMVAVEAVAQGFEHGGLQGAAYGGMGAAALYMMNAMRQAGIRRTSDLYIAALADPEVARTLISKMPTKANRGAMIGFSRALKRSLILGPMAVGEARASRVGAAR</sequence>
<proteinExistence type="predicted"/>
<dbReference type="RefSeq" id="WP_129227361.1">
    <property type="nucleotide sequence ID" value="NZ_QYBB01000014.1"/>
</dbReference>
<comment type="caution">
    <text evidence="2">The sequence shown here is derived from an EMBL/GenBank/DDBJ whole genome shotgun (WGS) entry which is preliminary data.</text>
</comment>
<evidence type="ECO:0000313" key="2">
    <source>
        <dbReference type="EMBL" id="RYC31383.1"/>
    </source>
</evidence>
<feature type="region of interest" description="Disordered" evidence="1">
    <location>
        <begin position="1217"/>
        <end position="1237"/>
    </location>
</feature>
<evidence type="ECO:0000256" key="1">
    <source>
        <dbReference type="SAM" id="MobiDB-lite"/>
    </source>
</evidence>
<feature type="region of interest" description="Disordered" evidence="1">
    <location>
        <begin position="1"/>
        <end position="74"/>
    </location>
</feature>
<protein>
    <submittedName>
        <fullName evidence="2">Uncharacterized protein</fullName>
    </submittedName>
</protein>
<dbReference type="Proteomes" id="UP000290759">
    <property type="component" value="Unassembled WGS sequence"/>
</dbReference>
<organism evidence="2 3">
    <name type="scientific">Lichenibacterium minor</name>
    <dbReference type="NCBI Taxonomy" id="2316528"/>
    <lineage>
        <taxon>Bacteria</taxon>
        <taxon>Pseudomonadati</taxon>
        <taxon>Pseudomonadota</taxon>
        <taxon>Alphaproteobacteria</taxon>
        <taxon>Hyphomicrobiales</taxon>
        <taxon>Lichenihabitantaceae</taxon>
        <taxon>Lichenibacterium</taxon>
    </lineage>
</organism>
<evidence type="ECO:0000313" key="3">
    <source>
        <dbReference type="Proteomes" id="UP000290759"/>
    </source>
</evidence>
<feature type="region of interest" description="Disordered" evidence="1">
    <location>
        <begin position="785"/>
        <end position="877"/>
    </location>
</feature>
<accession>A0A4Q2U4B9</accession>
<feature type="compositionally biased region" description="Basic and acidic residues" evidence="1">
    <location>
        <begin position="582"/>
        <end position="594"/>
    </location>
</feature>
<feature type="compositionally biased region" description="Pro residues" evidence="1">
    <location>
        <begin position="16"/>
        <end position="38"/>
    </location>
</feature>
<feature type="region of interest" description="Disordered" evidence="1">
    <location>
        <begin position="546"/>
        <end position="594"/>
    </location>
</feature>